<accession>A0AB74U7C5</accession>
<keyword evidence="1" id="KW-0472">Membrane</keyword>
<keyword evidence="1" id="KW-0812">Transmembrane</keyword>
<keyword evidence="1" id="KW-1133">Transmembrane helix</keyword>
<evidence type="ECO:0000256" key="1">
    <source>
        <dbReference type="SAM" id="Phobius"/>
    </source>
</evidence>
<dbReference type="RefSeq" id="WP_347299067.1">
    <property type="nucleotide sequence ID" value="NZ_CP142436.1"/>
</dbReference>
<reference evidence="2" key="1">
    <citation type="submission" date="2023-12" db="EMBL/GenBank/DDBJ databases">
        <title>Dolosigranulum savutii sp. nov. isolated from human upper respiratory samples collected in Botswana.</title>
        <authorList>
            <person name="Kelly M.S."/>
        </authorList>
    </citation>
    <scope>NUCLEOTIDE SEQUENCE</scope>
    <source>
        <strain evidence="2">MSK211</strain>
    </source>
</reference>
<proteinExistence type="predicted"/>
<name>A0AB74U7C5_9LACT</name>
<evidence type="ECO:0000313" key="2">
    <source>
        <dbReference type="EMBL" id="XBC50966.1"/>
    </source>
</evidence>
<dbReference type="AlphaFoldDB" id="A0AB74U7C5"/>
<sequence length="43" mass="5026">MSILEIILWIVVVYLGASLLKFLISIAVAIYLLKKEERKEYDK</sequence>
<protein>
    <submittedName>
        <fullName evidence="2">Uncharacterized protein</fullName>
    </submittedName>
</protein>
<feature type="transmembrane region" description="Helical" evidence="1">
    <location>
        <begin position="6"/>
        <end position="33"/>
    </location>
</feature>
<organism evidence="2">
    <name type="scientific">Dolosigranulum savutiense</name>
    <dbReference type="NCBI Taxonomy" id="3110288"/>
    <lineage>
        <taxon>Bacteria</taxon>
        <taxon>Bacillati</taxon>
        <taxon>Bacillota</taxon>
        <taxon>Bacilli</taxon>
        <taxon>Lactobacillales</taxon>
        <taxon>Carnobacteriaceae</taxon>
        <taxon>Dolosigranulum</taxon>
    </lineage>
</organism>
<dbReference type="EMBL" id="CP142436">
    <property type="protein sequence ID" value="XBC50966.1"/>
    <property type="molecule type" value="Genomic_DNA"/>
</dbReference>
<gene>
    <name evidence="2" type="ORF">VUQ07_06915</name>
</gene>